<comment type="caution">
    <text evidence="2">The sequence shown here is derived from an EMBL/GenBank/DDBJ whole genome shotgun (WGS) entry which is preliminary data.</text>
</comment>
<feature type="region of interest" description="Disordered" evidence="1">
    <location>
        <begin position="1"/>
        <end position="34"/>
    </location>
</feature>
<dbReference type="AlphaFoldDB" id="K0RSU4"/>
<name>K0RSU4_THAOC</name>
<evidence type="ECO:0000313" key="3">
    <source>
        <dbReference type="Proteomes" id="UP000266841"/>
    </source>
</evidence>
<proteinExistence type="predicted"/>
<evidence type="ECO:0000256" key="1">
    <source>
        <dbReference type="SAM" id="MobiDB-lite"/>
    </source>
</evidence>
<accession>K0RSU4</accession>
<gene>
    <name evidence="2" type="ORF">THAOC_28777</name>
</gene>
<dbReference type="Gene3D" id="2.60.120.920">
    <property type="match status" value="1"/>
</dbReference>
<dbReference type="EMBL" id="AGNL01040614">
    <property type="protein sequence ID" value="EJK51996.1"/>
    <property type="molecule type" value="Genomic_DNA"/>
</dbReference>
<protein>
    <recommendedName>
        <fullName evidence="4">SPRY domain-containing protein</fullName>
    </recommendedName>
</protein>
<dbReference type="InterPro" id="IPR013320">
    <property type="entry name" value="ConA-like_dom_sf"/>
</dbReference>
<sequence>MADGGGAKRLKTAEDGAAGTAESADSGQEEGSLQVSPSGVAFDLSRVDADLVTHITSFLGTPHELLNLALTCKSFGWRQPLSARTWSLVEEVARQAVCSRATDDEMGCLPQCDVTTWLSILHRFEHMLDFDVLLGGSIEHVNGDKTAVCATDPNDCSSVAVSSGYAMRSGAHYAEFLITGIPFIGIVRPMPGLDAGAYQENFSFIWANDSRLHPDFLAQRSDDWDDSDVHACDFNCDDGKMSWTNWDDELNEGKEWDGMESCQSGDTVGMLLNLDEGTLSVYRNNRLLGVLKTGLSGPYCWHVNLFKQQTVTDAVSIKRGTLPNSEGATTA</sequence>
<keyword evidence="3" id="KW-1185">Reference proteome</keyword>
<reference evidence="2 3" key="1">
    <citation type="journal article" date="2012" name="Genome Biol.">
        <title>Genome and low-iron response of an oceanic diatom adapted to chronic iron limitation.</title>
        <authorList>
            <person name="Lommer M."/>
            <person name="Specht M."/>
            <person name="Roy A.S."/>
            <person name="Kraemer L."/>
            <person name="Andreson R."/>
            <person name="Gutowska M.A."/>
            <person name="Wolf J."/>
            <person name="Bergner S.V."/>
            <person name="Schilhabel M.B."/>
            <person name="Klostermeier U.C."/>
            <person name="Beiko R.G."/>
            <person name="Rosenstiel P."/>
            <person name="Hippler M."/>
            <person name="Laroche J."/>
        </authorList>
    </citation>
    <scope>NUCLEOTIDE SEQUENCE [LARGE SCALE GENOMIC DNA]</scope>
    <source>
        <strain evidence="2 3">CCMP1005</strain>
    </source>
</reference>
<feature type="compositionally biased region" description="Polar residues" evidence="1">
    <location>
        <begin position="23"/>
        <end position="34"/>
    </location>
</feature>
<dbReference type="Proteomes" id="UP000266841">
    <property type="component" value="Unassembled WGS sequence"/>
</dbReference>
<dbReference type="SUPFAM" id="SSF49899">
    <property type="entry name" value="Concanavalin A-like lectins/glucanases"/>
    <property type="match status" value="1"/>
</dbReference>
<dbReference type="InterPro" id="IPR043136">
    <property type="entry name" value="B30.2/SPRY_sf"/>
</dbReference>
<evidence type="ECO:0008006" key="4">
    <source>
        <dbReference type="Google" id="ProtNLM"/>
    </source>
</evidence>
<organism evidence="2 3">
    <name type="scientific">Thalassiosira oceanica</name>
    <name type="common">Marine diatom</name>
    <dbReference type="NCBI Taxonomy" id="159749"/>
    <lineage>
        <taxon>Eukaryota</taxon>
        <taxon>Sar</taxon>
        <taxon>Stramenopiles</taxon>
        <taxon>Ochrophyta</taxon>
        <taxon>Bacillariophyta</taxon>
        <taxon>Coscinodiscophyceae</taxon>
        <taxon>Thalassiosirophycidae</taxon>
        <taxon>Thalassiosirales</taxon>
        <taxon>Thalassiosiraceae</taxon>
        <taxon>Thalassiosira</taxon>
    </lineage>
</organism>
<evidence type="ECO:0000313" key="2">
    <source>
        <dbReference type="EMBL" id="EJK51996.1"/>
    </source>
</evidence>
<dbReference type="OrthoDB" id="195558at2759"/>